<keyword evidence="11" id="KW-1185">Reference proteome</keyword>
<dbReference type="GO" id="GO:0006465">
    <property type="term" value="P:signal peptide processing"/>
    <property type="evidence" value="ECO:0007669"/>
    <property type="project" value="TreeGrafter"/>
</dbReference>
<feature type="compositionally biased region" description="Basic and acidic residues" evidence="8">
    <location>
        <begin position="36"/>
        <end position="45"/>
    </location>
</feature>
<dbReference type="EMBL" id="LNZH02000198">
    <property type="protein sequence ID" value="OCB86893.1"/>
    <property type="molecule type" value="Genomic_DNA"/>
</dbReference>
<comment type="caution">
    <text evidence="10">The sequence shown here is derived from an EMBL/GenBank/DDBJ whole genome shotgun (WGS) entry which is preliminary data.</text>
</comment>
<feature type="compositionally biased region" description="Basic and acidic residues" evidence="8">
    <location>
        <begin position="388"/>
        <end position="406"/>
    </location>
</feature>
<gene>
    <name evidence="10" type="ORF">A7U60_g6066</name>
</gene>
<evidence type="ECO:0008006" key="12">
    <source>
        <dbReference type="Google" id="ProtNLM"/>
    </source>
</evidence>
<sequence>MVQQDWDLISSYAGLLSLATFSVYAGSFGSLSPPRKPRDTKKFDDGSDDEQEDIPDRISSSDAYMFPILGSAVLFGLYLIVKFLGVEWINWLLGWYFTFAGVGSVWNCLVSICKICLGRRRWREFSKWRFVLYKGPKERLALSLRTPTLILFLPAVIPPILYTYQAGPKKSALITNILALSFSHNALSLMKLDTFWTGIVLLSGLFLYDIWWVFGTEVMVKVATSLDAPIKILWPKSHVFSVARGFTMLGLGDIVIPGLFVSTALRYDLSKSTHKDPRQPFAKPYFRAAITAYATGLATTMIVLHILAAKRLIIILLSIERSPACILSFLITAATKGETKDALEWKDEATEPSAVDDIMAGKSGSGFESKGQNTKVSNAESDLDGPGNDDRGHGTDHTRKRQSVRD</sequence>
<feature type="transmembrane region" description="Helical" evidence="9">
    <location>
        <begin position="142"/>
        <end position="164"/>
    </location>
</feature>
<accession>A0A9Q5HVQ8</accession>
<keyword evidence="3 9" id="KW-0812">Transmembrane</keyword>
<feature type="region of interest" description="Disordered" evidence="8">
    <location>
        <begin position="346"/>
        <end position="406"/>
    </location>
</feature>
<dbReference type="PANTHER" id="PTHR12174">
    <property type="entry name" value="SIGNAL PEPTIDE PEPTIDASE"/>
    <property type="match status" value="1"/>
</dbReference>
<dbReference type="PANTHER" id="PTHR12174:SF23">
    <property type="entry name" value="MINOR HISTOCOMPATIBILITY ANTIGEN H13"/>
    <property type="match status" value="1"/>
</dbReference>
<dbReference type="Pfam" id="PF04258">
    <property type="entry name" value="Peptidase_A22B"/>
    <property type="match status" value="1"/>
</dbReference>
<keyword evidence="4" id="KW-0378">Hydrolase</keyword>
<feature type="transmembrane region" description="Helical" evidence="9">
    <location>
        <begin position="285"/>
        <end position="307"/>
    </location>
</feature>
<feature type="region of interest" description="Disordered" evidence="8">
    <location>
        <begin position="32"/>
        <end position="53"/>
    </location>
</feature>
<feature type="transmembrane region" description="Helical" evidence="9">
    <location>
        <begin position="93"/>
        <end position="117"/>
    </location>
</feature>
<dbReference type="GO" id="GO:0098553">
    <property type="term" value="C:lumenal side of endoplasmic reticulum membrane"/>
    <property type="evidence" value="ECO:0007669"/>
    <property type="project" value="TreeGrafter"/>
</dbReference>
<feature type="transmembrane region" description="Helical" evidence="9">
    <location>
        <begin position="245"/>
        <end position="265"/>
    </location>
</feature>
<dbReference type="GO" id="GO:0098554">
    <property type="term" value="C:cytoplasmic side of endoplasmic reticulum membrane"/>
    <property type="evidence" value="ECO:0007669"/>
    <property type="project" value="TreeGrafter"/>
</dbReference>
<dbReference type="Proteomes" id="UP000757232">
    <property type="component" value="Unassembled WGS sequence"/>
</dbReference>
<evidence type="ECO:0000256" key="5">
    <source>
        <dbReference type="ARBA" id="ARBA00022824"/>
    </source>
</evidence>
<keyword evidence="7 9" id="KW-0472">Membrane</keyword>
<reference evidence="10" key="1">
    <citation type="submission" date="2016-06" db="EMBL/GenBank/DDBJ databases">
        <title>Draft Genome sequence of the fungus Inonotus baumii.</title>
        <authorList>
            <person name="Zhu H."/>
            <person name="Lin W."/>
        </authorList>
    </citation>
    <scope>NUCLEOTIDE SEQUENCE</scope>
    <source>
        <strain evidence="10">821</strain>
    </source>
</reference>
<dbReference type="OrthoDB" id="29661at2759"/>
<feature type="compositionally biased region" description="Polar residues" evidence="8">
    <location>
        <begin position="370"/>
        <end position="380"/>
    </location>
</feature>
<evidence type="ECO:0000256" key="7">
    <source>
        <dbReference type="ARBA" id="ARBA00023136"/>
    </source>
</evidence>
<evidence type="ECO:0000256" key="4">
    <source>
        <dbReference type="ARBA" id="ARBA00022801"/>
    </source>
</evidence>
<comment type="similarity">
    <text evidence="2">Belongs to the peptidase A22B family.</text>
</comment>
<dbReference type="AlphaFoldDB" id="A0A9Q5HVQ8"/>
<evidence type="ECO:0000256" key="6">
    <source>
        <dbReference type="ARBA" id="ARBA00022989"/>
    </source>
</evidence>
<evidence type="ECO:0000256" key="8">
    <source>
        <dbReference type="SAM" id="MobiDB-lite"/>
    </source>
</evidence>
<name>A0A9Q5HVQ8_SANBA</name>
<evidence type="ECO:0000313" key="10">
    <source>
        <dbReference type="EMBL" id="OCB86893.1"/>
    </source>
</evidence>
<comment type="subcellular location">
    <subcellularLocation>
        <location evidence="1">Endoplasmic reticulum membrane</location>
        <topology evidence="1">Multi-pass membrane protein</topology>
    </subcellularLocation>
</comment>
<feature type="transmembrane region" description="Helical" evidence="9">
    <location>
        <begin position="63"/>
        <end position="81"/>
    </location>
</feature>
<dbReference type="SMART" id="SM00730">
    <property type="entry name" value="PSN"/>
    <property type="match status" value="1"/>
</dbReference>
<keyword evidence="6 9" id="KW-1133">Transmembrane helix</keyword>
<evidence type="ECO:0000256" key="9">
    <source>
        <dbReference type="SAM" id="Phobius"/>
    </source>
</evidence>
<dbReference type="InterPro" id="IPR006639">
    <property type="entry name" value="Preselin/SPP"/>
</dbReference>
<evidence type="ECO:0000313" key="11">
    <source>
        <dbReference type="Proteomes" id="UP000757232"/>
    </source>
</evidence>
<keyword evidence="5" id="KW-0256">Endoplasmic reticulum</keyword>
<proteinExistence type="inferred from homology"/>
<evidence type="ECO:0000256" key="1">
    <source>
        <dbReference type="ARBA" id="ARBA00004477"/>
    </source>
</evidence>
<evidence type="ECO:0000256" key="2">
    <source>
        <dbReference type="ARBA" id="ARBA00006859"/>
    </source>
</evidence>
<evidence type="ECO:0000256" key="3">
    <source>
        <dbReference type="ARBA" id="ARBA00022692"/>
    </source>
</evidence>
<dbReference type="GO" id="GO:0033619">
    <property type="term" value="P:membrane protein proteolysis"/>
    <property type="evidence" value="ECO:0007669"/>
    <property type="project" value="TreeGrafter"/>
</dbReference>
<feature type="transmembrane region" description="Helical" evidence="9">
    <location>
        <begin position="194"/>
        <end position="214"/>
    </location>
</feature>
<dbReference type="InterPro" id="IPR007369">
    <property type="entry name" value="Peptidase_A22B_SPP"/>
</dbReference>
<dbReference type="GO" id="GO:0042500">
    <property type="term" value="F:aspartic endopeptidase activity, intramembrane cleaving"/>
    <property type="evidence" value="ECO:0007669"/>
    <property type="project" value="InterPro"/>
</dbReference>
<organism evidence="10 11">
    <name type="scientific">Sanghuangporus baumii</name>
    <name type="common">Phellinus baumii</name>
    <dbReference type="NCBI Taxonomy" id="108892"/>
    <lineage>
        <taxon>Eukaryota</taxon>
        <taxon>Fungi</taxon>
        <taxon>Dikarya</taxon>
        <taxon>Basidiomycota</taxon>
        <taxon>Agaricomycotina</taxon>
        <taxon>Agaricomycetes</taxon>
        <taxon>Hymenochaetales</taxon>
        <taxon>Hymenochaetaceae</taxon>
        <taxon>Sanghuangporus</taxon>
    </lineage>
</organism>
<protein>
    <recommendedName>
        <fullName evidence="12">Minor histocompatibility antigen H13</fullName>
    </recommendedName>
</protein>
<feature type="transmembrane region" description="Helical" evidence="9">
    <location>
        <begin position="12"/>
        <end position="32"/>
    </location>
</feature>